<dbReference type="InterPro" id="IPR036638">
    <property type="entry name" value="HLH_DNA-bd_sf"/>
</dbReference>
<dbReference type="CDD" id="cd11452">
    <property type="entry name" value="bHLH_AtNAI1_like"/>
    <property type="match status" value="1"/>
</dbReference>
<feature type="coiled-coil region" evidence="5">
    <location>
        <begin position="199"/>
        <end position="226"/>
    </location>
</feature>
<feature type="domain" description="BHLH" evidence="7">
    <location>
        <begin position="160"/>
        <end position="209"/>
    </location>
</feature>
<protein>
    <recommendedName>
        <fullName evidence="7">BHLH domain-containing protein</fullName>
    </recommendedName>
</protein>
<evidence type="ECO:0000313" key="8">
    <source>
        <dbReference type="EMBL" id="CDP17177.1"/>
    </source>
</evidence>
<name>A0A068V9K6_COFCA</name>
<dbReference type="PROSITE" id="PS50888">
    <property type="entry name" value="BHLH"/>
    <property type="match status" value="1"/>
</dbReference>
<evidence type="ECO:0000256" key="5">
    <source>
        <dbReference type="SAM" id="Coils"/>
    </source>
</evidence>
<dbReference type="Pfam" id="PF00010">
    <property type="entry name" value="HLH"/>
    <property type="match status" value="1"/>
</dbReference>
<reference evidence="9" key="1">
    <citation type="journal article" date="2014" name="Science">
        <title>The coffee genome provides insight into the convergent evolution of caffeine biosynthesis.</title>
        <authorList>
            <person name="Denoeud F."/>
            <person name="Carretero-Paulet L."/>
            <person name="Dereeper A."/>
            <person name="Droc G."/>
            <person name="Guyot R."/>
            <person name="Pietrella M."/>
            <person name="Zheng C."/>
            <person name="Alberti A."/>
            <person name="Anthony F."/>
            <person name="Aprea G."/>
            <person name="Aury J.M."/>
            <person name="Bento P."/>
            <person name="Bernard M."/>
            <person name="Bocs S."/>
            <person name="Campa C."/>
            <person name="Cenci A."/>
            <person name="Combes M.C."/>
            <person name="Crouzillat D."/>
            <person name="Da Silva C."/>
            <person name="Daddiego L."/>
            <person name="De Bellis F."/>
            <person name="Dussert S."/>
            <person name="Garsmeur O."/>
            <person name="Gayraud T."/>
            <person name="Guignon V."/>
            <person name="Jahn K."/>
            <person name="Jamilloux V."/>
            <person name="Joet T."/>
            <person name="Labadie K."/>
            <person name="Lan T."/>
            <person name="Leclercq J."/>
            <person name="Lepelley M."/>
            <person name="Leroy T."/>
            <person name="Li L.T."/>
            <person name="Librado P."/>
            <person name="Lopez L."/>
            <person name="Munoz A."/>
            <person name="Noel B."/>
            <person name="Pallavicini A."/>
            <person name="Perrotta G."/>
            <person name="Poncet V."/>
            <person name="Pot D."/>
            <person name="Priyono X."/>
            <person name="Rigoreau M."/>
            <person name="Rouard M."/>
            <person name="Rozas J."/>
            <person name="Tranchant-Dubreuil C."/>
            <person name="VanBuren R."/>
            <person name="Zhang Q."/>
            <person name="Andrade A.C."/>
            <person name="Argout X."/>
            <person name="Bertrand B."/>
            <person name="de Kochko A."/>
            <person name="Graziosi G."/>
            <person name="Henry R.J."/>
            <person name="Jayarama X."/>
            <person name="Ming R."/>
            <person name="Nagai C."/>
            <person name="Rounsley S."/>
            <person name="Sankoff D."/>
            <person name="Giuliano G."/>
            <person name="Albert V.A."/>
            <person name="Wincker P."/>
            <person name="Lashermes P."/>
        </authorList>
    </citation>
    <scope>NUCLEOTIDE SEQUENCE [LARGE SCALE GENOMIC DNA]</scope>
    <source>
        <strain evidence="9">cv. DH200-94</strain>
    </source>
</reference>
<evidence type="ECO:0000256" key="6">
    <source>
        <dbReference type="SAM" id="MobiDB-lite"/>
    </source>
</evidence>
<feature type="region of interest" description="Disordered" evidence="6">
    <location>
        <begin position="69"/>
        <end position="95"/>
    </location>
</feature>
<comment type="subcellular location">
    <subcellularLocation>
        <location evidence="1">Nucleus</location>
    </subcellularLocation>
</comment>
<evidence type="ECO:0000259" key="7">
    <source>
        <dbReference type="PROSITE" id="PS50888"/>
    </source>
</evidence>
<dbReference type="OMA" id="HFTVMCN"/>
<dbReference type="SUPFAM" id="SSF47459">
    <property type="entry name" value="HLH, helix-loop-helix DNA-binding domain"/>
    <property type="match status" value="1"/>
</dbReference>
<dbReference type="STRING" id="49390.A0A068V9K6"/>
<evidence type="ECO:0000256" key="3">
    <source>
        <dbReference type="ARBA" id="ARBA00023163"/>
    </source>
</evidence>
<gene>
    <name evidence="8" type="ORF">GSCOC_T00000642001</name>
</gene>
<dbReference type="PANTHER" id="PTHR45959:SF2">
    <property type="entry name" value="BHLH TRANSCRIPTION FACTOR"/>
    <property type="match status" value="1"/>
</dbReference>
<dbReference type="Gene3D" id="4.10.280.10">
    <property type="entry name" value="Helix-loop-helix DNA-binding domain"/>
    <property type="match status" value="1"/>
</dbReference>
<dbReference type="InterPro" id="IPR011598">
    <property type="entry name" value="bHLH_dom"/>
</dbReference>
<dbReference type="InterPro" id="IPR052610">
    <property type="entry name" value="bHLH_transcription_regulator"/>
</dbReference>
<dbReference type="Proteomes" id="UP000295252">
    <property type="component" value="Chromosome IV"/>
</dbReference>
<accession>A0A068V9K6</accession>
<dbReference type="SMART" id="SM00353">
    <property type="entry name" value="HLH"/>
    <property type="match status" value="1"/>
</dbReference>
<dbReference type="OrthoDB" id="690068at2759"/>
<dbReference type="InParanoid" id="A0A068V9K6"/>
<evidence type="ECO:0000256" key="1">
    <source>
        <dbReference type="ARBA" id="ARBA00004123"/>
    </source>
</evidence>
<feature type="compositionally biased region" description="Polar residues" evidence="6">
    <location>
        <begin position="85"/>
        <end position="95"/>
    </location>
</feature>
<dbReference type="GO" id="GO:0005634">
    <property type="term" value="C:nucleus"/>
    <property type="evidence" value="ECO:0007669"/>
    <property type="project" value="UniProtKB-SubCell"/>
</dbReference>
<dbReference type="PANTHER" id="PTHR45959">
    <property type="entry name" value="BHLH TRANSCRIPTION FACTOR"/>
    <property type="match status" value="1"/>
</dbReference>
<keyword evidence="2" id="KW-0805">Transcription regulation</keyword>
<organism evidence="8 9">
    <name type="scientific">Coffea canephora</name>
    <name type="common">Robusta coffee</name>
    <dbReference type="NCBI Taxonomy" id="49390"/>
    <lineage>
        <taxon>Eukaryota</taxon>
        <taxon>Viridiplantae</taxon>
        <taxon>Streptophyta</taxon>
        <taxon>Embryophyta</taxon>
        <taxon>Tracheophyta</taxon>
        <taxon>Spermatophyta</taxon>
        <taxon>Magnoliopsida</taxon>
        <taxon>eudicotyledons</taxon>
        <taxon>Gunneridae</taxon>
        <taxon>Pentapetalae</taxon>
        <taxon>asterids</taxon>
        <taxon>lamiids</taxon>
        <taxon>Gentianales</taxon>
        <taxon>Rubiaceae</taxon>
        <taxon>Ixoroideae</taxon>
        <taxon>Gardenieae complex</taxon>
        <taxon>Bertiereae - Coffeeae clade</taxon>
        <taxon>Coffeeae</taxon>
        <taxon>Coffea</taxon>
    </lineage>
</organism>
<feature type="compositionally biased region" description="Basic and acidic residues" evidence="6">
    <location>
        <begin position="75"/>
        <end position="84"/>
    </location>
</feature>
<sequence>MDNPVSSSWFSELGMEDSFFNDQYDVMDFLDEEFLNANLSPEGNTNSSTFIPVSTCSTTLSAFSAMDAPPISTERPAKQQKSDDLNSSSLGNIPNHHNQPMILTFGNPVMPAEINPQQINLEDDAVSEILKSHGSFVNLEEATRSSQKRKKTGGRTRPASQTYDHIVAERKRREQLSQRFVALSTLVPGLKKMDKTSVLGDAISYLKHLQERVKTLEEQAAKQNMESMVLVKRSQLLVEDEGSSDEMGGSDEQPLPEIEAKLCNKNILLRVHCRNYRGVLVKILSEVEMQNLTVIHTTVAPFGRLALDVTLMAEMEKEFNLTMQELVKSLQSALQRGKQGD</sequence>
<dbReference type="AlphaFoldDB" id="A0A068V9K6"/>
<keyword evidence="3" id="KW-0804">Transcription</keyword>
<evidence type="ECO:0000256" key="2">
    <source>
        <dbReference type="ARBA" id="ARBA00023015"/>
    </source>
</evidence>
<keyword evidence="9" id="KW-1185">Reference proteome</keyword>
<dbReference type="PhylomeDB" id="A0A068V9K6"/>
<feature type="region of interest" description="Disordered" evidence="6">
    <location>
        <begin position="140"/>
        <end position="160"/>
    </location>
</feature>
<proteinExistence type="predicted"/>
<evidence type="ECO:0000313" key="9">
    <source>
        <dbReference type="Proteomes" id="UP000295252"/>
    </source>
</evidence>
<keyword evidence="5" id="KW-0175">Coiled coil</keyword>
<dbReference type="EMBL" id="HG739232">
    <property type="protein sequence ID" value="CDP17177.1"/>
    <property type="molecule type" value="Genomic_DNA"/>
</dbReference>
<dbReference type="GO" id="GO:0046983">
    <property type="term" value="F:protein dimerization activity"/>
    <property type="evidence" value="ECO:0007669"/>
    <property type="project" value="InterPro"/>
</dbReference>
<keyword evidence="4" id="KW-0539">Nucleus</keyword>
<dbReference type="Gramene" id="CDP17177">
    <property type="protein sequence ID" value="CDP17177"/>
    <property type="gene ID" value="GSCOC_T00000642001"/>
</dbReference>
<evidence type="ECO:0000256" key="4">
    <source>
        <dbReference type="ARBA" id="ARBA00023242"/>
    </source>
</evidence>